<dbReference type="PRINTS" id="PR00127">
    <property type="entry name" value="CLPPROTEASEP"/>
</dbReference>
<dbReference type="Gene3D" id="3.90.226.10">
    <property type="entry name" value="2-enoyl-CoA Hydratase, Chain A, domain 1"/>
    <property type="match status" value="2"/>
</dbReference>
<dbReference type="PANTHER" id="PTHR10381">
    <property type="entry name" value="ATP-DEPENDENT CLP PROTEASE PROTEOLYTIC SUBUNIT"/>
    <property type="match status" value="1"/>
</dbReference>
<comment type="caution">
    <text evidence="3">The sequence shown here is derived from an EMBL/GenBank/DDBJ whole genome shotgun (WGS) entry which is preliminary data.</text>
</comment>
<accession>A0A8J5FFM8</accession>
<dbReference type="PANTHER" id="PTHR10381:SF11">
    <property type="entry name" value="ATP-DEPENDENT CLP PROTEASE PROTEOLYTIC SUBUNIT, MITOCHONDRIAL"/>
    <property type="match status" value="1"/>
</dbReference>
<evidence type="ECO:0000256" key="1">
    <source>
        <dbReference type="ARBA" id="ARBA00007039"/>
    </source>
</evidence>
<dbReference type="AlphaFoldDB" id="A0A8J5FFM8"/>
<evidence type="ECO:0000313" key="4">
    <source>
        <dbReference type="Proteomes" id="UP000734854"/>
    </source>
</evidence>
<dbReference type="GO" id="GO:0009536">
    <property type="term" value="C:plastid"/>
    <property type="evidence" value="ECO:0007669"/>
    <property type="project" value="UniProtKB-ARBA"/>
</dbReference>
<evidence type="ECO:0000313" key="3">
    <source>
        <dbReference type="EMBL" id="KAG6484553.1"/>
    </source>
</evidence>
<dbReference type="GO" id="GO:0006515">
    <property type="term" value="P:protein quality control for misfolded or incompletely synthesized proteins"/>
    <property type="evidence" value="ECO:0007669"/>
    <property type="project" value="TreeGrafter"/>
</dbReference>
<name>A0A8J5FFM8_ZINOF</name>
<dbReference type="GO" id="GO:0051117">
    <property type="term" value="F:ATPase binding"/>
    <property type="evidence" value="ECO:0007669"/>
    <property type="project" value="TreeGrafter"/>
</dbReference>
<dbReference type="GO" id="GO:0009368">
    <property type="term" value="C:endopeptidase Clp complex"/>
    <property type="evidence" value="ECO:0007669"/>
    <property type="project" value="TreeGrafter"/>
</dbReference>
<evidence type="ECO:0000256" key="2">
    <source>
        <dbReference type="RuleBase" id="RU003567"/>
    </source>
</evidence>
<sequence length="341" mass="36988">MFAISYLRHVGVVSKAIVVVDVPCKIVVAAAAVIPSKNHASADYSFVVRVNARQCNLSSKILLNQRIVSIDDPIKNNISVDVRYQLSMLASINSKPINLFINSTQGSISSELAIYEEMLNIKCKLSIFYVGEAYSMGSLPLLLALTPVTLSLQLASADYSFVVRVNARQCNLSSKILLNQRIVSIDDPIKYNILVTVRYQLSMLASINSKPINLFINSTQGSISSELAIYEEMLNIKCKLSTFYVGQAYSMGSLPLLLALTPATLSLQLASADYSFVVRVNARLCNLSSKILLNQRIVSIDDPIKNNMSVAVIDAVAVPSKIVVAVAAVIPSNIVVAARVG</sequence>
<dbReference type="InterPro" id="IPR029045">
    <property type="entry name" value="ClpP/crotonase-like_dom_sf"/>
</dbReference>
<dbReference type="EMBL" id="JACMSC010000015">
    <property type="protein sequence ID" value="KAG6484553.1"/>
    <property type="molecule type" value="Genomic_DNA"/>
</dbReference>
<dbReference type="InterPro" id="IPR023562">
    <property type="entry name" value="ClpP/TepA"/>
</dbReference>
<dbReference type="Pfam" id="PF00574">
    <property type="entry name" value="CLP_protease"/>
    <property type="match status" value="2"/>
</dbReference>
<protein>
    <recommendedName>
        <fullName evidence="2">ATP-dependent Clp protease proteolytic subunit</fullName>
    </recommendedName>
</protein>
<proteinExistence type="inferred from homology"/>
<dbReference type="InterPro" id="IPR001907">
    <property type="entry name" value="ClpP"/>
</dbReference>
<dbReference type="GO" id="GO:0004176">
    <property type="term" value="F:ATP-dependent peptidase activity"/>
    <property type="evidence" value="ECO:0007669"/>
    <property type="project" value="InterPro"/>
</dbReference>
<comment type="similarity">
    <text evidence="1 2">Belongs to the peptidase S14 family.</text>
</comment>
<dbReference type="Proteomes" id="UP000734854">
    <property type="component" value="Unassembled WGS sequence"/>
</dbReference>
<keyword evidence="4" id="KW-1185">Reference proteome</keyword>
<dbReference type="GO" id="GO:0004252">
    <property type="term" value="F:serine-type endopeptidase activity"/>
    <property type="evidence" value="ECO:0007669"/>
    <property type="project" value="InterPro"/>
</dbReference>
<reference evidence="3 4" key="1">
    <citation type="submission" date="2020-08" db="EMBL/GenBank/DDBJ databases">
        <title>Plant Genome Project.</title>
        <authorList>
            <person name="Zhang R.-G."/>
        </authorList>
    </citation>
    <scope>NUCLEOTIDE SEQUENCE [LARGE SCALE GENOMIC DNA]</scope>
    <source>
        <tissue evidence="3">Rhizome</tissue>
    </source>
</reference>
<organism evidence="3 4">
    <name type="scientific">Zingiber officinale</name>
    <name type="common">Ginger</name>
    <name type="synonym">Amomum zingiber</name>
    <dbReference type="NCBI Taxonomy" id="94328"/>
    <lineage>
        <taxon>Eukaryota</taxon>
        <taxon>Viridiplantae</taxon>
        <taxon>Streptophyta</taxon>
        <taxon>Embryophyta</taxon>
        <taxon>Tracheophyta</taxon>
        <taxon>Spermatophyta</taxon>
        <taxon>Magnoliopsida</taxon>
        <taxon>Liliopsida</taxon>
        <taxon>Zingiberales</taxon>
        <taxon>Zingiberaceae</taxon>
        <taxon>Zingiber</taxon>
    </lineage>
</organism>
<gene>
    <name evidence="3" type="ORF">ZIOFF_053073</name>
</gene>
<dbReference type="SUPFAM" id="SSF52096">
    <property type="entry name" value="ClpP/crotonase"/>
    <property type="match status" value="2"/>
</dbReference>